<dbReference type="KEGG" id="fsm:CCS41_02935"/>
<keyword evidence="2" id="KW-1185">Reference proteome</keyword>
<accession>A0A2U8I3K1</accession>
<dbReference type="RefSeq" id="WP_119797185.1">
    <property type="nucleotide sequence ID" value="NZ_CP021659.1"/>
</dbReference>
<gene>
    <name evidence="1" type="ORF">CCS41_02935</name>
</gene>
<dbReference type="Proteomes" id="UP000261875">
    <property type="component" value="Chromosome"/>
</dbReference>
<dbReference type="OrthoDB" id="5416147at2"/>
<proteinExistence type="predicted"/>
<dbReference type="EMBL" id="CP021659">
    <property type="protein sequence ID" value="AWK13679.1"/>
    <property type="molecule type" value="Genomic_DNA"/>
</dbReference>
<dbReference type="AlphaFoldDB" id="A0A2U8I3K1"/>
<evidence type="ECO:0000313" key="1">
    <source>
        <dbReference type="EMBL" id="AWK13679.1"/>
    </source>
</evidence>
<protein>
    <submittedName>
        <fullName evidence="1">Uncharacterized protein</fullName>
    </submittedName>
</protein>
<sequence length="148" mass="17209">MVFIINNPWGLQFARLIKNSRFQSETIKSQEEEKYWYKVYRLEAVVQLQNLLESTMHKLTFDQIRQPVLNLYYYKNKQQQDSVVKVPAILKMHQELATAQRNKQAVAIPNANTHKLGSGIHAYDLPAVKNAINKFIVEVLKLSPVLNK</sequence>
<name>A0A2U8I3K1_9GAMM</name>
<organism evidence="1 2">
    <name type="scientific">Candidatus Fukatsuia symbiotica</name>
    <dbReference type="NCBI Taxonomy" id="1878942"/>
    <lineage>
        <taxon>Bacteria</taxon>
        <taxon>Pseudomonadati</taxon>
        <taxon>Pseudomonadota</taxon>
        <taxon>Gammaproteobacteria</taxon>
        <taxon>Enterobacterales</taxon>
        <taxon>Yersiniaceae</taxon>
        <taxon>Candidatus Fukatsuia</taxon>
    </lineage>
</organism>
<evidence type="ECO:0000313" key="2">
    <source>
        <dbReference type="Proteomes" id="UP000261875"/>
    </source>
</evidence>
<reference evidence="1 2" key="1">
    <citation type="submission" date="2017-05" db="EMBL/GenBank/DDBJ databases">
        <title>Genome sequence of Candidatus Fukatsuia symbiotica and Candidatus Hamiltonella defensa from Acyrthosiphon pisum strain 5D.</title>
        <authorList>
            <person name="Patel V.A."/>
            <person name="Chevignon G."/>
            <person name="Russell J.A."/>
            <person name="Oliver K.M."/>
        </authorList>
    </citation>
    <scope>NUCLEOTIDE SEQUENCE [LARGE SCALE GENOMIC DNA]</scope>
    <source>
        <strain evidence="1 2">5D</strain>
    </source>
</reference>